<evidence type="ECO:0000256" key="1">
    <source>
        <dbReference type="ARBA" id="ARBA00004123"/>
    </source>
</evidence>
<evidence type="ECO:0000259" key="10">
    <source>
        <dbReference type="PROSITE" id="PS50105"/>
    </source>
</evidence>
<comment type="caution">
    <text evidence="13">The sequence shown here is derived from an EMBL/GenBank/DDBJ whole genome shotgun (WGS) entry which is preliminary data.</text>
</comment>
<dbReference type="InterPro" id="IPR001650">
    <property type="entry name" value="Helicase_C-like"/>
</dbReference>
<evidence type="ECO:0000313" key="14">
    <source>
        <dbReference type="Proteomes" id="UP000698800"/>
    </source>
</evidence>
<dbReference type="Pfam" id="PF24580">
    <property type="entry name" value="DUF7607"/>
    <property type="match status" value="1"/>
</dbReference>
<feature type="domain" description="Helicase C-terminal" evidence="12">
    <location>
        <begin position="1557"/>
        <end position="1733"/>
    </location>
</feature>
<dbReference type="PROSITE" id="PS51194">
    <property type="entry name" value="HELICASE_CTER"/>
    <property type="match status" value="1"/>
</dbReference>
<feature type="region of interest" description="Disordered" evidence="9">
    <location>
        <begin position="1900"/>
        <end position="1934"/>
    </location>
</feature>
<dbReference type="Gene3D" id="1.10.150.50">
    <property type="entry name" value="Transcription Factor, Ets-1"/>
    <property type="match status" value="1"/>
</dbReference>
<proteinExistence type="inferred from homology"/>
<dbReference type="GO" id="GO:0005524">
    <property type="term" value="F:ATP binding"/>
    <property type="evidence" value="ECO:0007669"/>
    <property type="project" value="UniProtKB-KW"/>
</dbReference>
<dbReference type="CDD" id="cd18007">
    <property type="entry name" value="DEXHc_ATRX-like"/>
    <property type="match status" value="1"/>
</dbReference>
<dbReference type="InterPro" id="IPR038718">
    <property type="entry name" value="SNF2-like_sf"/>
</dbReference>
<evidence type="ECO:0008006" key="15">
    <source>
        <dbReference type="Google" id="ProtNLM"/>
    </source>
</evidence>
<dbReference type="Gene3D" id="3.40.50.300">
    <property type="entry name" value="P-loop containing nucleotide triphosphate hydrolases"/>
    <property type="match status" value="1"/>
</dbReference>
<dbReference type="GO" id="GO:0016887">
    <property type="term" value="F:ATP hydrolysis activity"/>
    <property type="evidence" value="ECO:0007669"/>
    <property type="project" value="InterPro"/>
</dbReference>
<dbReference type="InterPro" id="IPR027417">
    <property type="entry name" value="P-loop_NTPase"/>
</dbReference>
<dbReference type="EMBL" id="JAGHQL010000019">
    <property type="protein sequence ID" value="KAH0544392.1"/>
    <property type="molecule type" value="Genomic_DNA"/>
</dbReference>
<dbReference type="Gene3D" id="3.40.50.10810">
    <property type="entry name" value="Tandem AAA-ATPase domain"/>
    <property type="match status" value="1"/>
</dbReference>
<dbReference type="PANTHER" id="PTHR45797">
    <property type="entry name" value="RAD54-LIKE"/>
    <property type="match status" value="1"/>
</dbReference>
<sequence length="1960" mass="218176">MEDPLDWSVEQVVATLTDRDNHLLQINQNSVVPDLDELAKGLRDNLINGLTLLTIVNDNVLREDLGLRALGHRAFVLRVIQILRAKSIKFREQEYEMGLLRTPIPSLQGGMSDAARSPTISALSPFSAQAAPLHPQLYEHPTPTLFFGSAASRAPLHRTSSTTSFSLEGGRQLLGQQPIEDSPKLRPQGNMGFAPPEFERLKFGNAQGPPITDDRAGGVIREKALEASHFQPERAVASRDINNRKEVAPTLVSKDIMELEEEPPSIPESIAPKTIVNGKERKRLAPTLVLGSSVASHRDRKSARSRVALQSSPSTSEGVRMPSKSQERAALIRGFPDSYLGIRKIPADHLFFGDAATGRELQDDIEDEDNFVITSGGRISNGCRLYVNKLMRHYLFKPVQVTFSRKGMICHAIQPYSAKILQMLPNQQTQSFTLFSLSGHLFRITRENMSNWPEVSADGTFIEKASADSNSATPNPLTPSPEEDGNHDWDFLLKWQHTGSDIIPAQLGESGSEGEYDLDTWNEIEQERGTLEGTPEKAGRRILREDEVNQAIDDGISGLVAKWESEKLPKRELKAWSIWKKSRREGTKRLQIRESQRRIDHINGARLSKMRDEIVTEIWTKAAAVRNQCKIMEQSVFDLEDLKWTISLLERKREPQRPPPRPRREKVAKQPYFDEEEGVEVLGSGTDGFESGWDKDELGDFVIDDSAPEEENLVDVDTQMADVEDAEMESADEEPTTWKRRRSSAASNPIRGMGGGDVPMNIPPVTTEGVSSILMTAASSPLSPARTLTSPNVTLPNTPTEVGSTHMSQLTAVFPPHRPSTFIDLTLSDPSEMPNPFRSGLKVPGRSQDALKISKGTDGGSIATGAKGNAIDLAASTDDDRPPGTSKEMSLETFEKRGDRERVIICIVGGGMDDKKRRLLGTRLAKQPRKALRQDVASGLESLSMGFGAAFAKGSENNSTVMRLTRLFLCWLQSRRQLWDEKPSAQLLLLAESKKEFFIFRRFLREVLRQYEPDLFEDIPVNYNSDIQARRGDKPPPSKKKKTIESERVNVVNHDYDTDAMGSSPHNKRKRPVFENLGAKHTRENDRQRLREQEQRRAQLEKRLARMGTTSAGDPSRIIVNTGKFENQEFIFLNEHIGKRIKPHQIQGVQFMWRELVMDEKSLQGCLLAHTMGLGKTMQVYVYFNSRFARIVLLTGISITLLVTIAEAARSANPGVYSQIPPSLRQSRSLVLCPPSLIDNWWDEFLMWAPQPMEESIGQLRKVDSSMVNIARRCSEISAWYDEGGVLIMSYDMFRNFVLNNPTKARAPPLNEEQHNILKKELLSGPNIIIADEAHRLRNTTTSTAAAVSQLRSRSRIALTGSPLANSLEEYHSMIDWIAPGYLGPMVEFKAKYVEPIQDGLYFDSSLPEQRRCLKMLRVLKSDLEPKVNRADISVLKGSLPPKTEFLIKVPLTRVQEDAYKRYVRSILSGSNGDVGNTCLWDWLAILSLLCNHPLCFKSKLLERDQSDTLRGNPAPVDAGTSDEDPIEDGRVELEPGDAPVSKIGMTPAIIKQQIAALDQVGKELNSTLHSHRVVIFNEILDASVSAGDKVLVFSHYILTLNYLESLLREGGRRYSRLDGATKMSDRQKATKAFNLNDIDVYLVSIRAGGLGLNLYGANRVIIFDFNFNPTWEEQAIGRAYRIGQRKLTYVYRFISAGTFEEVIHNKAVFKMQLASRVVDKKNPTRYAVKKGRDYLFEPKAVDRKDLSGVKGKDPKVLDKVLAAHEEDNCVTSIELTETFHRDDGDKLTVEEEQEADQLLKDEQLKRADPGAYNKMVLERQRTAVAQAQAREAWMRSQPATLPLTLPIPTTFIPGRTSASTRVAALSARNETSSPYVIESLLDPLEGASKSTPGVLGPPAAEGTTLLNQAGDGLGSTAGGHGHPALSGMNNGEASGLGPQISPFISAVLELEKQRDAGGC</sequence>
<keyword evidence="14" id="KW-1185">Reference proteome</keyword>
<name>A0A9P8L682_9PEZI</name>
<feature type="compositionally biased region" description="Polar residues" evidence="9">
    <location>
        <begin position="308"/>
        <end position="317"/>
    </location>
</feature>
<gene>
    <name evidence="13" type="ORF">FGG08_001418</name>
</gene>
<evidence type="ECO:0000313" key="13">
    <source>
        <dbReference type="EMBL" id="KAH0544392.1"/>
    </source>
</evidence>
<dbReference type="SUPFAM" id="SSF52540">
    <property type="entry name" value="P-loop containing nucleoside triphosphate hydrolases"/>
    <property type="match status" value="2"/>
</dbReference>
<keyword evidence="7" id="KW-0238">DNA-binding</keyword>
<comment type="similarity">
    <text evidence="2">Belongs to the SNF2/RAD54 helicase family.</text>
</comment>
<evidence type="ECO:0000256" key="5">
    <source>
        <dbReference type="ARBA" id="ARBA00022806"/>
    </source>
</evidence>
<dbReference type="Proteomes" id="UP000698800">
    <property type="component" value="Unassembled WGS sequence"/>
</dbReference>
<dbReference type="GO" id="GO:0005634">
    <property type="term" value="C:nucleus"/>
    <property type="evidence" value="ECO:0007669"/>
    <property type="project" value="UniProtKB-SubCell"/>
</dbReference>
<evidence type="ECO:0000256" key="3">
    <source>
        <dbReference type="ARBA" id="ARBA00022741"/>
    </source>
</evidence>
<dbReference type="InterPro" id="IPR014001">
    <property type="entry name" value="Helicase_ATP-bd"/>
</dbReference>
<keyword evidence="8" id="KW-0539">Nucleus</keyword>
<dbReference type="SMART" id="SM00490">
    <property type="entry name" value="HELICc"/>
    <property type="match status" value="1"/>
</dbReference>
<keyword evidence="3" id="KW-0547">Nucleotide-binding</keyword>
<dbReference type="PROSITE" id="PS51192">
    <property type="entry name" value="HELICASE_ATP_BIND_1"/>
    <property type="match status" value="1"/>
</dbReference>
<keyword evidence="5" id="KW-0347">Helicase</keyword>
<feature type="domain" description="SAM" evidence="10">
    <location>
        <begin position="7"/>
        <end position="86"/>
    </location>
</feature>
<dbReference type="OrthoDB" id="2020972at2759"/>
<evidence type="ECO:0000256" key="9">
    <source>
        <dbReference type="SAM" id="MobiDB-lite"/>
    </source>
</evidence>
<keyword evidence="6" id="KW-0067">ATP-binding</keyword>
<evidence type="ECO:0000256" key="8">
    <source>
        <dbReference type="ARBA" id="ARBA00023242"/>
    </source>
</evidence>
<dbReference type="SUPFAM" id="SSF47769">
    <property type="entry name" value="SAM/Pointed domain"/>
    <property type="match status" value="1"/>
</dbReference>
<accession>A0A9P8L682</accession>
<evidence type="ECO:0000256" key="2">
    <source>
        <dbReference type="ARBA" id="ARBA00007025"/>
    </source>
</evidence>
<evidence type="ECO:0000259" key="12">
    <source>
        <dbReference type="PROSITE" id="PS51194"/>
    </source>
</evidence>
<dbReference type="GO" id="GO:0004386">
    <property type="term" value="F:helicase activity"/>
    <property type="evidence" value="ECO:0007669"/>
    <property type="project" value="UniProtKB-KW"/>
</dbReference>
<dbReference type="InterPro" id="IPR056026">
    <property type="entry name" value="DUF7607"/>
</dbReference>
<dbReference type="CDD" id="cd18793">
    <property type="entry name" value="SF2_C_SNF"/>
    <property type="match status" value="1"/>
</dbReference>
<evidence type="ECO:0000259" key="11">
    <source>
        <dbReference type="PROSITE" id="PS51192"/>
    </source>
</evidence>
<feature type="domain" description="Helicase ATP-binding" evidence="11">
    <location>
        <begin position="1157"/>
        <end position="1381"/>
    </location>
</feature>
<dbReference type="InterPro" id="IPR044574">
    <property type="entry name" value="ARIP4-like"/>
</dbReference>
<feature type="region of interest" description="Disordered" evidence="9">
    <location>
        <begin position="1508"/>
        <end position="1531"/>
    </location>
</feature>
<feature type="region of interest" description="Disordered" evidence="9">
    <location>
        <begin position="292"/>
        <end position="325"/>
    </location>
</feature>
<keyword evidence="4" id="KW-0378">Hydrolase</keyword>
<dbReference type="PROSITE" id="PS50105">
    <property type="entry name" value="SAM_DOMAIN"/>
    <property type="match status" value="1"/>
</dbReference>
<dbReference type="Pfam" id="PF00271">
    <property type="entry name" value="Helicase_C"/>
    <property type="match status" value="1"/>
</dbReference>
<dbReference type="Pfam" id="PF00176">
    <property type="entry name" value="SNF2-rel_dom"/>
    <property type="match status" value="1"/>
</dbReference>
<evidence type="ECO:0000256" key="4">
    <source>
        <dbReference type="ARBA" id="ARBA00022801"/>
    </source>
</evidence>
<feature type="compositionally biased region" description="Gly residues" evidence="9">
    <location>
        <begin position="1912"/>
        <end position="1922"/>
    </location>
</feature>
<dbReference type="GO" id="GO:0003677">
    <property type="term" value="F:DNA binding"/>
    <property type="evidence" value="ECO:0007669"/>
    <property type="project" value="UniProtKB-KW"/>
</dbReference>
<dbReference type="InterPro" id="IPR013761">
    <property type="entry name" value="SAM/pointed_sf"/>
</dbReference>
<feature type="compositionally biased region" description="Basic and acidic residues" evidence="9">
    <location>
        <begin position="1081"/>
        <end position="1095"/>
    </location>
</feature>
<dbReference type="InterPro" id="IPR001660">
    <property type="entry name" value="SAM"/>
</dbReference>
<feature type="region of interest" description="Disordered" evidence="9">
    <location>
        <begin position="727"/>
        <end position="763"/>
    </location>
</feature>
<dbReference type="SMART" id="SM00487">
    <property type="entry name" value="DEXDc"/>
    <property type="match status" value="1"/>
</dbReference>
<feature type="region of interest" description="Disordered" evidence="9">
    <location>
        <begin position="1051"/>
        <end position="1095"/>
    </location>
</feature>
<organism evidence="13 14">
    <name type="scientific">Glutinoglossum americanum</name>
    <dbReference type="NCBI Taxonomy" id="1670608"/>
    <lineage>
        <taxon>Eukaryota</taxon>
        <taxon>Fungi</taxon>
        <taxon>Dikarya</taxon>
        <taxon>Ascomycota</taxon>
        <taxon>Pezizomycotina</taxon>
        <taxon>Geoglossomycetes</taxon>
        <taxon>Geoglossales</taxon>
        <taxon>Geoglossaceae</taxon>
        <taxon>Glutinoglossum</taxon>
    </lineage>
</organism>
<comment type="subcellular location">
    <subcellularLocation>
        <location evidence="1">Nucleus</location>
    </subcellularLocation>
</comment>
<dbReference type="InterPro" id="IPR049730">
    <property type="entry name" value="SNF2/RAD54-like_C"/>
</dbReference>
<evidence type="ECO:0000256" key="7">
    <source>
        <dbReference type="ARBA" id="ARBA00023125"/>
    </source>
</evidence>
<reference evidence="13" key="1">
    <citation type="submission" date="2021-03" db="EMBL/GenBank/DDBJ databases">
        <title>Comparative genomics and phylogenomic investigation of the class Geoglossomycetes provide insights into ecological specialization and systematics.</title>
        <authorList>
            <person name="Melie T."/>
            <person name="Pirro S."/>
            <person name="Miller A.N."/>
            <person name="Quandt A."/>
        </authorList>
    </citation>
    <scope>NUCLEOTIDE SEQUENCE</scope>
    <source>
        <strain evidence="13">GBOQ0MN5Z8</strain>
    </source>
</reference>
<dbReference type="PANTHER" id="PTHR45797:SF1">
    <property type="entry name" value="HELICASE ARIP4"/>
    <property type="match status" value="1"/>
</dbReference>
<protein>
    <recommendedName>
        <fullName evidence="15">SNF2 family helicase/ATPase</fullName>
    </recommendedName>
</protein>
<dbReference type="InterPro" id="IPR000330">
    <property type="entry name" value="SNF2_N"/>
</dbReference>
<evidence type="ECO:0000256" key="6">
    <source>
        <dbReference type="ARBA" id="ARBA00022840"/>
    </source>
</evidence>